<evidence type="ECO:0000313" key="1">
    <source>
        <dbReference type="EMBL" id="EKD30271.1"/>
    </source>
</evidence>
<comment type="caution">
    <text evidence="1">The sequence shown here is derived from an EMBL/GenBank/DDBJ whole genome shotgun (WGS) entry which is preliminary data.</text>
</comment>
<accession>K1XZ80</accession>
<gene>
    <name evidence="1" type="ORF">ACD_78C00103G0001</name>
</gene>
<sequence length="50" mass="5912">MFSIKMWISPSLKSISAIEHIRIHSLKREKSLKQFNEIITIFRTNILLAK</sequence>
<reference evidence="1" key="1">
    <citation type="journal article" date="2012" name="Science">
        <title>Fermentation, hydrogen, and sulfur metabolism in multiple uncultivated bacterial phyla.</title>
        <authorList>
            <person name="Wrighton K.C."/>
            <person name="Thomas B.C."/>
            <person name="Sharon I."/>
            <person name="Miller C.S."/>
            <person name="Castelle C.J."/>
            <person name="VerBerkmoes N.C."/>
            <person name="Wilkins M.J."/>
            <person name="Hettich R.L."/>
            <person name="Lipton M.S."/>
            <person name="Williams K.H."/>
            <person name="Long P.E."/>
            <person name="Banfield J.F."/>
        </authorList>
    </citation>
    <scope>NUCLEOTIDE SEQUENCE [LARGE SCALE GENOMIC DNA]</scope>
</reference>
<proteinExistence type="predicted"/>
<name>K1XZ80_9BACT</name>
<organism evidence="1">
    <name type="scientific">uncultured bacterium</name>
    <name type="common">gcode 4</name>
    <dbReference type="NCBI Taxonomy" id="1234023"/>
    <lineage>
        <taxon>Bacteria</taxon>
        <taxon>environmental samples</taxon>
    </lineage>
</organism>
<dbReference type="AlphaFoldDB" id="K1XZ80"/>
<feature type="non-terminal residue" evidence="1">
    <location>
        <position position="50"/>
    </location>
</feature>
<protein>
    <submittedName>
        <fullName evidence="1">Uncharacterized protein</fullName>
    </submittedName>
</protein>
<dbReference type="EMBL" id="AMFJ01034103">
    <property type="protein sequence ID" value="EKD30271.1"/>
    <property type="molecule type" value="Genomic_DNA"/>
</dbReference>